<feature type="region of interest" description="Disordered" evidence="1">
    <location>
        <begin position="1"/>
        <end position="21"/>
    </location>
</feature>
<feature type="transmembrane region" description="Helical" evidence="2">
    <location>
        <begin position="50"/>
        <end position="70"/>
    </location>
</feature>
<reference evidence="3 4" key="1">
    <citation type="submission" date="2019-01" db="EMBL/GenBank/DDBJ databases">
        <title>Egibacter rhizosphaerae EGI 80759T.</title>
        <authorList>
            <person name="Chen D.-D."/>
            <person name="Tian Y."/>
            <person name="Jiao J.-Y."/>
            <person name="Zhang X.-T."/>
            <person name="Zhang Y.-G."/>
            <person name="Zhang Y."/>
            <person name="Xiao M."/>
            <person name="Shu W.-S."/>
            <person name="Li W.-J."/>
        </authorList>
    </citation>
    <scope>NUCLEOTIDE SEQUENCE [LARGE SCALE GENOMIC DNA]</scope>
    <source>
        <strain evidence="3 4">EGI 80759</strain>
    </source>
</reference>
<name>A0A411YDV1_9ACTN</name>
<keyword evidence="2" id="KW-0472">Membrane</keyword>
<sequence>MNRLANAAHRARRAARDHPPATAAGLTGAVATLLVRLADWGLDAVAVPDGVAQAAEAVAVIVAMLVGAAIGKAAERWTWPDETHRAAAAYALFKQAPRSDEEAEGYLQALGVGSVREAAELIGLDVDEEA</sequence>
<evidence type="ECO:0000313" key="4">
    <source>
        <dbReference type="Proteomes" id="UP000291469"/>
    </source>
</evidence>
<feature type="transmembrane region" description="Helical" evidence="2">
    <location>
        <begin position="21"/>
        <end position="38"/>
    </location>
</feature>
<dbReference type="AlphaFoldDB" id="A0A411YDV1"/>
<evidence type="ECO:0000256" key="1">
    <source>
        <dbReference type="SAM" id="MobiDB-lite"/>
    </source>
</evidence>
<dbReference type="Proteomes" id="UP000291469">
    <property type="component" value="Chromosome"/>
</dbReference>
<dbReference type="KEGG" id="erz:ER308_07225"/>
<gene>
    <name evidence="3" type="ORF">ER308_07225</name>
</gene>
<organism evidence="3 4">
    <name type="scientific">Egibacter rhizosphaerae</name>
    <dbReference type="NCBI Taxonomy" id="1670831"/>
    <lineage>
        <taxon>Bacteria</taxon>
        <taxon>Bacillati</taxon>
        <taxon>Actinomycetota</taxon>
        <taxon>Nitriliruptoria</taxon>
        <taxon>Egibacterales</taxon>
        <taxon>Egibacteraceae</taxon>
        <taxon>Egibacter</taxon>
    </lineage>
</organism>
<dbReference type="EMBL" id="CP036402">
    <property type="protein sequence ID" value="QBI19356.1"/>
    <property type="molecule type" value="Genomic_DNA"/>
</dbReference>
<dbReference type="RefSeq" id="WP_131154353.1">
    <property type="nucleotide sequence ID" value="NZ_CP036402.1"/>
</dbReference>
<evidence type="ECO:0000256" key="2">
    <source>
        <dbReference type="SAM" id="Phobius"/>
    </source>
</evidence>
<keyword evidence="2" id="KW-1133">Transmembrane helix</keyword>
<accession>A0A411YDV1</accession>
<evidence type="ECO:0000313" key="3">
    <source>
        <dbReference type="EMBL" id="QBI19356.1"/>
    </source>
</evidence>
<proteinExistence type="predicted"/>
<protein>
    <submittedName>
        <fullName evidence="3">Uncharacterized protein</fullName>
    </submittedName>
</protein>
<keyword evidence="2" id="KW-0812">Transmembrane</keyword>
<keyword evidence="4" id="KW-1185">Reference proteome</keyword>